<protein>
    <submittedName>
        <fullName evidence="2">Uncharacterized protein</fullName>
    </submittedName>
</protein>
<proteinExistence type="predicted"/>
<name>A0ABV7UCK1_9HYPH</name>
<sequence>MTERAHGRGPRRAGVSHEERRRDAGLTFRAVAIPALAGALASAPRKSSDSRTARQPCEATLQHDADDAVALRSGN</sequence>
<feature type="region of interest" description="Disordered" evidence="1">
    <location>
        <begin position="39"/>
        <end position="75"/>
    </location>
</feature>
<evidence type="ECO:0000313" key="2">
    <source>
        <dbReference type="EMBL" id="MFC3636319.1"/>
    </source>
</evidence>
<keyword evidence="3" id="KW-1185">Reference proteome</keyword>
<dbReference type="Proteomes" id="UP001595704">
    <property type="component" value="Unassembled WGS sequence"/>
</dbReference>
<comment type="caution">
    <text evidence="2">The sequence shown here is derived from an EMBL/GenBank/DDBJ whole genome shotgun (WGS) entry which is preliminary data.</text>
</comment>
<reference evidence="3" key="1">
    <citation type="journal article" date="2019" name="Int. J. Syst. Evol. Microbiol.">
        <title>The Global Catalogue of Microorganisms (GCM) 10K type strain sequencing project: providing services to taxonomists for standard genome sequencing and annotation.</title>
        <authorList>
            <consortium name="The Broad Institute Genomics Platform"/>
            <consortium name="The Broad Institute Genome Sequencing Center for Infectious Disease"/>
            <person name="Wu L."/>
            <person name="Ma J."/>
        </authorList>
    </citation>
    <scope>NUCLEOTIDE SEQUENCE [LARGE SCALE GENOMIC DNA]</scope>
    <source>
        <strain evidence="3">KCTC 42282</strain>
    </source>
</reference>
<gene>
    <name evidence="2" type="ORF">ACFONL_02820</name>
</gene>
<evidence type="ECO:0000313" key="3">
    <source>
        <dbReference type="Proteomes" id="UP001595704"/>
    </source>
</evidence>
<dbReference type="EMBL" id="JBHRYC010000023">
    <property type="protein sequence ID" value="MFC3636319.1"/>
    <property type="molecule type" value="Genomic_DNA"/>
</dbReference>
<feature type="region of interest" description="Disordered" evidence="1">
    <location>
        <begin position="1"/>
        <end position="22"/>
    </location>
</feature>
<dbReference type="RefSeq" id="WP_191317585.1">
    <property type="nucleotide sequence ID" value="NZ_BNCG01000001.1"/>
</dbReference>
<accession>A0ABV7UCK1</accession>
<organism evidence="2 3">
    <name type="scientific">Camelimonas fluminis</name>
    <dbReference type="NCBI Taxonomy" id="1576911"/>
    <lineage>
        <taxon>Bacteria</taxon>
        <taxon>Pseudomonadati</taxon>
        <taxon>Pseudomonadota</taxon>
        <taxon>Alphaproteobacteria</taxon>
        <taxon>Hyphomicrobiales</taxon>
        <taxon>Chelatococcaceae</taxon>
        <taxon>Camelimonas</taxon>
    </lineage>
</organism>
<evidence type="ECO:0000256" key="1">
    <source>
        <dbReference type="SAM" id="MobiDB-lite"/>
    </source>
</evidence>